<evidence type="ECO:0000313" key="2">
    <source>
        <dbReference type="Proteomes" id="UP000003835"/>
    </source>
</evidence>
<gene>
    <name evidence="1" type="ORF">MC7420_5461</name>
</gene>
<dbReference type="HOGENOM" id="CLU_3151630_0_0_3"/>
<dbReference type="EMBL" id="DS989847">
    <property type="protein sequence ID" value="EDX76027.1"/>
    <property type="molecule type" value="Genomic_DNA"/>
</dbReference>
<reference evidence="1 2" key="1">
    <citation type="submission" date="2008-07" db="EMBL/GenBank/DDBJ databases">
        <authorList>
            <person name="Tandeau de Marsac N."/>
            <person name="Ferriera S."/>
            <person name="Johnson J."/>
            <person name="Kravitz S."/>
            <person name="Beeson K."/>
            <person name="Sutton G."/>
            <person name="Rogers Y.-H."/>
            <person name="Friedman R."/>
            <person name="Frazier M."/>
            <person name="Venter J.C."/>
        </authorList>
    </citation>
    <scope>NUCLEOTIDE SEQUENCE [LARGE SCALE GENOMIC DNA]</scope>
    <source>
        <strain evidence="1 2">PCC 7420</strain>
    </source>
</reference>
<evidence type="ECO:0000313" key="1">
    <source>
        <dbReference type="EMBL" id="EDX76027.1"/>
    </source>
</evidence>
<proteinExistence type="predicted"/>
<organism evidence="1 2">
    <name type="scientific">Coleofasciculus chthonoplastes PCC 7420</name>
    <dbReference type="NCBI Taxonomy" id="118168"/>
    <lineage>
        <taxon>Bacteria</taxon>
        <taxon>Bacillati</taxon>
        <taxon>Cyanobacteriota</taxon>
        <taxon>Cyanophyceae</taxon>
        <taxon>Coleofasciculales</taxon>
        <taxon>Coleofasciculaceae</taxon>
        <taxon>Coleofasciculus</taxon>
    </lineage>
</organism>
<accession>B4VP93</accession>
<dbReference type="Proteomes" id="UP000003835">
    <property type="component" value="Unassembled WGS sequence"/>
</dbReference>
<name>B4VP93_9CYAN</name>
<keyword evidence="2" id="KW-1185">Reference proteome</keyword>
<dbReference type="AlphaFoldDB" id="B4VP93"/>
<sequence>MIPLLTRLGSTTLTATGLVVEFQRYSDQVLANFPLEPEGRNKSGLRAL</sequence>
<protein>
    <submittedName>
        <fullName evidence="1">Uncharacterized protein</fullName>
    </submittedName>
</protein>